<dbReference type="EMBL" id="JACXXH010000001">
    <property type="protein sequence ID" value="MBD3861819.1"/>
    <property type="molecule type" value="Genomic_DNA"/>
</dbReference>
<protein>
    <recommendedName>
        <fullName evidence="3">DUF4738 domain-containing protein</fullName>
    </recommendedName>
</protein>
<name>A0ABR8LRR1_9FLAO</name>
<dbReference type="PROSITE" id="PS51257">
    <property type="entry name" value="PROKAR_LIPOPROTEIN"/>
    <property type="match status" value="1"/>
</dbReference>
<dbReference type="Proteomes" id="UP000627521">
    <property type="component" value="Unassembled WGS sequence"/>
</dbReference>
<dbReference type="RefSeq" id="WP_028282291.1">
    <property type="nucleotide sequence ID" value="NZ_JACXXF010000001.1"/>
</dbReference>
<accession>A0ABR8LRR1</accession>
<evidence type="ECO:0008006" key="3">
    <source>
        <dbReference type="Google" id="ProtNLM"/>
    </source>
</evidence>
<evidence type="ECO:0000313" key="1">
    <source>
        <dbReference type="EMBL" id="MBD3861819.1"/>
    </source>
</evidence>
<gene>
    <name evidence="1" type="ORF">IEG06_00035</name>
</gene>
<keyword evidence="2" id="KW-1185">Reference proteome</keyword>
<dbReference type="Gene3D" id="2.40.128.510">
    <property type="entry name" value="Protein of unknown function DUF4738"/>
    <property type="match status" value="1"/>
</dbReference>
<evidence type="ECO:0000313" key="2">
    <source>
        <dbReference type="Proteomes" id="UP000627521"/>
    </source>
</evidence>
<comment type="caution">
    <text evidence="1">The sequence shown here is derived from an EMBL/GenBank/DDBJ whole genome shotgun (WGS) entry which is preliminary data.</text>
</comment>
<sequence length="178" mass="20643">MNKLVVLIFTVLVAFLSCDGRDRVKKTNAQKQSESNLFQTFKKQVTFFPENYTETTTDTILSNGFRVKIKNYTDMNHSVLGYTSVNSIKSKQYYREVISEIEVFNNDKIIFKNNINEDFLLENKSNYVNTEIYIDELKSLQTNTLQLIASHCIPNTKDCNTYRIAINTSGDYTIKRQS</sequence>
<proteinExistence type="predicted"/>
<organism evidence="1 2">
    <name type="scientific">Olleya marilimosa</name>
    <dbReference type="NCBI Taxonomy" id="272164"/>
    <lineage>
        <taxon>Bacteria</taxon>
        <taxon>Pseudomonadati</taxon>
        <taxon>Bacteroidota</taxon>
        <taxon>Flavobacteriia</taxon>
        <taxon>Flavobacteriales</taxon>
        <taxon>Flavobacteriaceae</taxon>
    </lineage>
</organism>
<reference evidence="1 2" key="1">
    <citation type="submission" date="2020-09" db="EMBL/GenBank/DDBJ databases">
        <title>Bacillus nautilus sp. nov., Chryseoglobus crepusculi sp. nov, and Psychrobacter noctis sp. nov., isolated from deep-sea sponges from the equatorial Atlantic.</title>
        <authorList>
            <person name="Stennett H.L."/>
            <person name="Williams S.E."/>
        </authorList>
    </citation>
    <scope>NUCLEOTIDE SEQUENCE [LARGE SCALE GENOMIC DNA]</scope>
    <source>
        <strain evidence="1 2">28M-24</strain>
    </source>
</reference>